<feature type="compositionally biased region" description="Acidic residues" evidence="1">
    <location>
        <begin position="30"/>
        <end position="41"/>
    </location>
</feature>
<dbReference type="Proteomes" id="UP001151760">
    <property type="component" value="Unassembled WGS sequence"/>
</dbReference>
<dbReference type="EMBL" id="BQNB010016861">
    <property type="protein sequence ID" value="GJT56623.1"/>
    <property type="molecule type" value="Genomic_DNA"/>
</dbReference>
<name>A0ABQ5EZX5_9ASTR</name>
<proteinExistence type="predicted"/>
<gene>
    <name evidence="2" type="ORF">Tco_0991677</name>
</gene>
<keyword evidence="3" id="KW-1185">Reference proteome</keyword>
<reference evidence="2" key="1">
    <citation type="journal article" date="2022" name="Int. J. Mol. Sci.">
        <title>Draft Genome of Tanacetum Coccineum: Genomic Comparison of Closely Related Tanacetum-Family Plants.</title>
        <authorList>
            <person name="Yamashiro T."/>
            <person name="Shiraishi A."/>
            <person name="Nakayama K."/>
            <person name="Satake H."/>
        </authorList>
    </citation>
    <scope>NUCLEOTIDE SEQUENCE</scope>
</reference>
<protein>
    <submittedName>
        <fullName evidence="2">Uncharacterized protein</fullName>
    </submittedName>
</protein>
<evidence type="ECO:0000256" key="1">
    <source>
        <dbReference type="SAM" id="MobiDB-lite"/>
    </source>
</evidence>
<reference evidence="2" key="2">
    <citation type="submission" date="2022-01" db="EMBL/GenBank/DDBJ databases">
        <authorList>
            <person name="Yamashiro T."/>
            <person name="Shiraishi A."/>
            <person name="Satake H."/>
            <person name="Nakayama K."/>
        </authorList>
    </citation>
    <scope>NUCLEOTIDE SEQUENCE</scope>
</reference>
<organism evidence="2 3">
    <name type="scientific">Tanacetum coccineum</name>
    <dbReference type="NCBI Taxonomy" id="301880"/>
    <lineage>
        <taxon>Eukaryota</taxon>
        <taxon>Viridiplantae</taxon>
        <taxon>Streptophyta</taxon>
        <taxon>Embryophyta</taxon>
        <taxon>Tracheophyta</taxon>
        <taxon>Spermatophyta</taxon>
        <taxon>Magnoliopsida</taxon>
        <taxon>eudicotyledons</taxon>
        <taxon>Gunneridae</taxon>
        <taxon>Pentapetalae</taxon>
        <taxon>asterids</taxon>
        <taxon>campanulids</taxon>
        <taxon>Asterales</taxon>
        <taxon>Asteraceae</taxon>
        <taxon>Asteroideae</taxon>
        <taxon>Anthemideae</taxon>
        <taxon>Anthemidinae</taxon>
        <taxon>Tanacetum</taxon>
    </lineage>
</organism>
<evidence type="ECO:0000313" key="3">
    <source>
        <dbReference type="Proteomes" id="UP001151760"/>
    </source>
</evidence>
<feature type="region of interest" description="Disordered" evidence="1">
    <location>
        <begin position="17"/>
        <end position="41"/>
    </location>
</feature>
<accession>A0ABQ5EZX5</accession>
<evidence type="ECO:0000313" key="2">
    <source>
        <dbReference type="EMBL" id="GJT56623.1"/>
    </source>
</evidence>
<comment type="caution">
    <text evidence="2">The sequence shown here is derived from an EMBL/GenBank/DDBJ whole genome shotgun (WGS) entry which is preliminary data.</text>
</comment>
<sequence>MTLCFKVEVEKAMQWMNNEDTQGEGVSIEEGGDDSGFDSNEEDVVPNVEDVSLVDRVFDGAFGGEGDEDFVIGKGIGRRCLTDETYGVEGRHDGKMMRRMRMMTI</sequence>